<comment type="subcellular location">
    <subcellularLocation>
        <location evidence="14">Cell membrane</location>
        <topology evidence="14">Multi-pass membrane protein</topology>
    </subcellularLocation>
    <subcellularLocation>
        <location evidence="1">Membrane</location>
        <topology evidence="1">Multi-pass membrane protein</topology>
    </subcellularLocation>
</comment>
<evidence type="ECO:0000256" key="4">
    <source>
        <dbReference type="ARBA" id="ARBA00022660"/>
    </source>
</evidence>
<dbReference type="InterPro" id="IPR036257">
    <property type="entry name" value="Cyt_c_oxidase_su2_TM_sf"/>
</dbReference>
<comment type="catalytic activity">
    <reaction evidence="13 15">
        <text>4 Fe(II)-[cytochrome c] + O2 + 8 H(+)(in) = 4 Fe(III)-[cytochrome c] + 2 H2O + 4 H(+)(out)</text>
        <dbReference type="Rhea" id="RHEA:11436"/>
        <dbReference type="Rhea" id="RHEA-COMP:10350"/>
        <dbReference type="Rhea" id="RHEA-COMP:14399"/>
        <dbReference type="ChEBI" id="CHEBI:15377"/>
        <dbReference type="ChEBI" id="CHEBI:15378"/>
        <dbReference type="ChEBI" id="CHEBI:15379"/>
        <dbReference type="ChEBI" id="CHEBI:29033"/>
        <dbReference type="ChEBI" id="CHEBI:29034"/>
        <dbReference type="EC" id="7.1.1.9"/>
    </reaction>
</comment>
<evidence type="ECO:0000256" key="5">
    <source>
        <dbReference type="ARBA" id="ARBA00022692"/>
    </source>
</evidence>
<keyword evidence="10 15" id="KW-0186">Copper</keyword>
<keyword evidence="5 14" id="KW-0812">Transmembrane</keyword>
<keyword evidence="8 14" id="KW-0249">Electron transport</keyword>
<organism evidence="19 20">
    <name type="scientific">Pseudanabaena galeata UHCC 0370</name>
    <dbReference type="NCBI Taxonomy" id="3110310"/>
    <lineage>
        <taxon>Bacteria</taxon>
        <taxon>Bacillati</taxon>
        <taxon>Cyanobacteriota</taxon>
        <taxon>Cyanophyceae</taxon>
        <taxon>Pseudanabaenales</taxon>
        <taxon>Pseudanabaenaceae</taxon>
        <taxon>Pseudanabaena</taxon>
    </lineage>
</organism>
<dbReference type="Pfam" id="PF02790">
    <property type="entry name" value="COX2_TM"/>
    <property type="match status" value="1"/>
</dbReference>
<evidence type="ECO:0000256" key="7">
    <source>
        <dbReference type="ARBA" id="ARBA00022967"/>
    </source>
</evidence>
<evidence type="ECO:0000313" key="19">
    <source>
        <dbReference type="EMBL" id="MEA5477308.1"/>
    </source>
</evidence>
<evidence type="ECO:0000256" key="13">
    <source>
        <dbReference type="ARBA" id="ARBA00047816"/>
    </source>
</evidence>
<dbReference type="EMBL" id="JAYGIE010000022">
    <property type="protein sequence ID" value="MEA5477308.1"/>
    <property type="molecule type" value="Genomic_DNA"/>
</dbReference>
<evidence type="ECO:0000256" key="9">
    <source>
        <dbReference type="ARBA" id="ARBA00022989"/>
    </source>
</evidence>
<keyword evidence="6 15" id="KW-0479">Metal-binding</keyword>
<dbReference type="PROSITE" id="PS50857">
    <property type="entry name" value="COX2_CUA"/>
    <property type="match status" value="1"/>
</dbReference>
<evidence type="ECO:0000259" key="17">
    <source>
        <dbReference type="PROSITE" id="PS50857"/>
    </source>
</evidence>
<feature type="transmembrane region" description="Helical" evidence="16">
    <location>
        <begin position="89"/>
        <end position="109"/>
    </location>
</feature>
<dbReference type="InterPro" id="IPR011759">
    <property type="entry name" value="Cyt_c_oxidase_su2_TM_dom"/>
</dbReference>
<evidence type="ECO:0000256" key="8">
    <source>
        <dbReference type="ARBA" id="ARBA00022982"/>
    </source>
</evidence>
<sequence>MKKNNLISVVVIIGLIFAASIWYARNNGLLPVAAGDEAVLYDGLFNTILAIAFGFFLIVEGVLLYSIIKFRRRKGDETDGPAIHENLSLEIVWTAIPTVIVMWVAIYSFDVYTAMQGTQDLGGMAHGGMHQHQTVANSNHERGGMPMSKATLASSNSDGVLMAGTVPAGSDDVVAINVSAMQFAWIFNYTDEIATAELHVPVGKKVRLNMNAVDVLHAFWVPQLRIKQDVIPGRETYLEFTPRVVGEYPVVCAELCGSYHGGMRTTMVIDTPEDYQAWLKEQQEIASNDPEAIVATNSIPSVSQMSEQEYLTGKVAQLGGEHQHMMMKH</sequence>
<dbReference type="InterPro" id="IPR008972">
    <property type="entry name" value="Cupredoxin"/>
</dbReference>
<comment type="function">
    <text evidence="12 15">Subunits I and II form the functional core of the enzyme complex. Electrons originating in cytochrome c are transferred via heme a and Cu(A) to the binuclear center formed by heme a3 and Cu(B).</text>
</comment>
<evidence type="ECO:0000256" key="2">
    <source>
        <dbReference type="ARBA" id="ARBA00007866"/>
    </source>
</evidence>
<comment type="similarity">
    <text evidence="2 14">Belongs to the cytochrome c oxidase subunit 2 family.</text>
</comment>
<dbReference type="RefSeq" id="WP_323260785.1">
    <property type="nucleotide sequence ID" value="NZ_JAYGIE010000022.1"/>
</dbReference>
<evidence type="ECO:0000256" key="10">
    <source>
        <dbReference type="ARBA" id="ARBA00023008"/>
    </source>
</evidence>
<keyword evidence="4 14" id="KW-0679">Respiratory chain</keyword>
<protein>
    <recommendedName>
        <fullName evidence="15">Cytochrome c oxidase subunit 2</fullName>
        <ecNumber evidence="15">7.1.1.9</ecNumber>
    </recommendedName>
</protein>
<evidence type="ECO:0000256" key="3">
    <source>
        <dbReference type="ARBA" id="ARBA00022448"/>
    </source>
</evidence>
<gene>
    <name evidence="19" type="ORF">VB774_06710</name>
</gene>
<evidence type="ECO:0000313" key="20">
    <source>
        <dbReference type="Proteomes" id="UP001301388"/>
    </source>
</evidence>
<keyword evidence="20" id="KW-1185">Reference proteome</keyword>
<dbReference type="InterPro" id="IPR002429">
    <property type="entry name" value="CcO_II-like_C"/>
</dbReference>
<dbReference type="PROSITE" id="PS50999">
    <property type="entry name" value="COX2_TM"/>
    <property type="match status" value="1"/>
</dbReference>
<dbReference type="Proteomes" id="UP001301388">
    <property type="component" value="Unassembled WGS sequence"/>
</dbReference>
<feature type="transmembrane region" description="Helical" evidence="16">
    <location>
        <begin position="44"/>
        <end position="68"/>
    </location>
</feature>
<reference evidence="19 20" key="1">
    <citation type="submission" date="2023-12" db="EMBL/GenBank/DDBJ databases">
        <title>Baltic Sea Cyanobacteria.</title>
        <authorList>
            <person name="Delbaje E."/>
            <person name="Fewer D.P."/>
            <person name="Shishido T.K."/>
        </authorList>
    </citation>
    <scope>NUCLEOTIDE SEQUENCE [LARGE SCALE GENOMIC DNA]</scope>
    <source>
        <strain evidence="19 20">UHCC 0370</strain>
    </source>
</reference>
<keyword evidence="7" id="KW-1278">Translocase</keyword>
<accession>A0ABU5TGA9</accession>
<feature type="domain" description="Cytochrome oxidase subunit II copper A binding" evidence="17">
    <location>
        <begin position="171"/>
        <end position="281"/>
    </location>
</feature>
<dbReference type="InterPro" id="IPR001505">
    <property type="entry name" value="Copper_CuA"/>
</dbReference>
<evidence type="ECO:0000256" key="14">
    <source>
        <dbReference type="RuleBase" id="RU000456"/>
    </source>
</evidence>
<evidence type="ECO:0000256" key="1">
    <source>
        <dbReference type="ARBA" id="ARBA00004141"/>
    </source>
</evidence>
<dbReference type="PRINTS" id="PR01166">
    <property type="entry name" value="CYCOXIDASEII"/>
</dbReference>
<proteinExistence type="inferred from homology"/>
<feature type="domain" description="Cytochrome oxidase subunit II transmembrane region profile" evidence="18">
    <location>
        <begin position="21"/>
        <end position="119"/>
    </location>
</feature>
<dbReference type="CDD" id="cd13919">
    <property type="entry name" value="CuRO_HCO_II_like_5"/>
    <property type="match status" value="1"/>
</dbReference>
<comment type="caution">
    <text evidence="19">The sequence shown here is derived from an EMBL/GenBank/DDBJ whole genome shotgun (WGS) entry which is preliminary data.</text>
</comment>
<evidence type="ECO:0000256" key="11">
    <source>
        <dbReference type="ARBA" id="ARBA00023136"/>
    </source>
</evidence>
<keyword evidence="3 14" id="KW-0813">Transport</keyword>
<dbReference type="SUPFAM" id="SSF49503">
    <property type="entry name" value="Cupredoxins"/>
    <property type="match status" value="1"/>
</dbReference>
<evidence type="ECO:0000259" key="18">
    <source>
        <dbReference type="PROSITE" id="PS50999"/>
    </source>
</evidence>
<dbReference type="InterPro" id="IPR045187">
    <property type="entry name" value="CcO_II"/>
</dbReference>
<dbReference type="SUPFAM" id="SSF81464">
    <property type="entry name" value="Cytochrome c oxidase subunit II-like, transmembrane region"/>
    <property type="match status" value="1"/>
</dbReference>
<evidence type="ECO:0000256" key="6">
    <source>
        <dbReference type="ARBA" id="ARBA00022723"/>
    </source>
</evidence>
<feature type="transmembrane region" description="Helical" evidence="16">
    <location>
        <begin position="7"/>
        <end position="24"/>
    </location>
</feature>
<comment type="cofactor">
    <cofactor evidence="15">
        <name>Cu cation</name>
        <dbReference type="ChEBI" id="CHEBI:23378"/>
    </cofactor>
    <text evidence="15">Binds a copper A center.</text>
</comment>
<evidence type="ECO:0000256" key="15">
    <source>
        <dbReference type="RuleBase" id="RU004024"/>
    </source>
</evidence>
<dbReference type="Gene3D" id="2.60.40.420">
    <property type="entry name" value="Cupredoxins - blue copper proteins"/>
    <property type="match status" value="1"/>
</dbReference>
<dbReference type="PANTHER" id="PTHR22888:SF9">
    <property type="entry name" value="CYTOCHROME C OXIDASE SUBUNIT 2"/>
    <property type="match status" value="1"/>
</dbReference>
<keyword evidence="9 16" id="KW-1133">Transmembrane helix</keyword>
<keyword evidence="11 16" id="KW-0472">Membrane</keyword>
<evidence type="ECO:0000256" key="16">
    <source>
        <dbReference type="SAM" id="Phobius"/>
    </source>
</evidence>
<evidence type="ECO:0000256" key="12">
    <source>
        <dbReference type="ARBA" id="ARBA00024688"/>
    </source>
</evidence>
<name>A0ABU5TGA9_9CYAN</name>
<dbReference type="Pfam" id="PF00116">
    <property type="entry name" value="COX2"/>
    <property type="match status" value="1"/>
</dbReference>
<dbReference type="PANTHER" id="PTHR22888">
    <property type="entry name" value="CYTOCHROME C OXIDASE, SUBUNIT II"/>
    <property type="match status" value="1"/>
</dbReference>
<dbReference type="Gene3D" id="1.10.287.90">
    <property type="match status" value="1"/>
</dbReference>
<dbReference type="EC" id="7.1.1.9" evidence="15"/>
<dbReference type="PROSITE" id="PS00078">
    <property type="entry name" value="COX2"/>
    <property type="match status" value="1"/>
</dbReference>